<evidence type="ECO:0000256" key="1">
    <source>
        <dbReference type="ARBA" id="ARBA00012815"/>
    </source>
</evidence>
<dbReference type="InterPro" id="IPR045864">
    <property type="entry name" value="aa-tRNA-synth_II/BPL/LPL"/>
</dbReference>
<dbReference type="PANTHER" id="PTHR43707:SF1">
    <property type="entry name" value="HISTIDINE--TRNA LIGASE, MITOCHONDRIAL-RELATED"/>
    <property type="match status" value="1"/>
</dbReference>
<comment type="catalytic activity">
    <reaction evidence="2">
        <text>tRNA(His) + L-histidine + ATP = L-histidyl-tRNA(His) + AMP + diphosphate + H(+)</text>
        <dbReference type="Rhea" id="RHEA:17313"/>
        <dbReference type="Rhea" id="RHEA-COMP:9665"/>
        <dbReference type="Rhea" id="RHEA-COMP:9689"/>
        <dbReference type="ChEBI" id="CHEBI:15378"/>
        <dbReference type="ChEBI" id="CHEBI:30616"/>
        <dbReference type="ChEBI" id="CHEBI:33019"/>
        <dbReference type="ChEBI" id="CHEBI:57595"/>
        <dbReference type="ChEBI" id="CHEBI:78442"/>
        <dbReference type="ChEBI" id="CHEBI:78527"/>
        <dbReference type="ChEBI" id="CHEBI:456215"/>
        <dbReference type="EC" id="6.1.1.21"/>
    </reaction>
</comment>
<dbReference type="Gene3D" id="3.30.930.10">
    <property type="entry name" value="Bira Bifunctional Protein, Domain 2"/>
    <property type="match status" value="1"/>
</dbReference>
<dbReference type="GO" id="GO:0004821">
    <property type="term" value="F:histidine-tRNA ligase activity"/>
    <property type="evidence" value="ECO:0007669"/>
    <property type="project" value="UniProtKB-EC"/>
</dbReference>
<dbReference type="SUPFAM" id="SSF55681">
    <property type="entry name" value="Class II aaRS and biotin synthetases"/>
    <property type="match status" value="1"/>
</dbReference>
<dbReference type="EMBL" id="CAMGYJ010000008">
    <property type="protein sequence ID" value="CAI0464247.1"/>
    <property type="molecule type" value="Genomic_DNA"/>
</dbReference>
<name>A0AAV0P0Z2_9ROSI</name>
<proteinExistence type="predicted"/>
<keyword evidence="4" id="KW-1185">Reference proteome</keyword>
<evidence type="ECO:0000256" key="2">
    <source>
        <dbReference type="ARBA" id="ARBA00047639"/>
    </source>
</evidence>
<comment type="caution">
    <text evidence="3">The sequence shown here is derived from an EMBL/GenBank/DDBJ whole genome shotgun (WGS) entry which is preliminary data.</text>
</comment>
<dbReference type="EC" id="6.1.1.21" evidence="1"/>
<reference evidence="3" key="1">
    <citation type="submission" date="2022-08" db="EMBL/GenBank/DDBJ databases">
        <authorList>
            <person name="Gutierrez-Valencia J."/>
        </authorList>
    </citation>
    <scope>NUCLEOTIDE SEQUENCE</scope>
</reference>
<accession>A0AAV0P0Z2</accession>
<organism evidence="3 4">
    <name type="scientific">Linum tenue</name>
    <dbReference type="NCBI Taxonomy" id="586396"/>
    <lineage>
        <taxon>Eukaryota</taxon>
        <taxon>Viridiplantae</taxon>
        <taxon>Streptophyta</taxon>
        <taxon>Embryophyta</taxon>
        <taxon>Tracheophyta</taxon>
        <taxon>Spermatophyta</taxon>
        <taxon>Magnoliopsida</taxon>
        <taxon>eudicotyledons</taxon>
        <taxon>Gunneridae</taxon>
        <taxon>Pentapetalae</taxon>
        <taxon>rosids</taxon>
        <taxon>fabids</taxon>
        <taxon>Malpighiales</taxon>
        <taxon>Linaceae</taxon>
        <taxon>Linum</taxon>
    </lineage>
</organism>
<evidence type="ECO:0000313" key="4">
    <source>
        <dbReference type="Proteomes" id="UP001154282"/>
    </source>
</evidence>
<dbReference type="GO" id="GO:0006427">
    <property type="term" value="P:histidyl-tRNA aminoacylation"/>
    <property type="evidence" value="ECO:0007669"/>
    <property type="project" value="TreeGrafter"/>
</dbReference>
<dbReference type="AlphaFoldDB" id="A0AAV0P0Z2"/>
<dbReference type="InterPro" id="IPR004516">
    <property type="entry name" value="HisRS/HisZ"/>
</dbReference>
<protein>
    <recommendedName>
        <fullName evidence="1">histidine--tRNA ligase</fullName>
        <ecNumber evidence="1">6.1.1.21</ecNumber>
    </recommendedName>
</protein>
<dbReference type="GO" id="GO:0005737">
    <property type="term" value="C:cytoplasm"/>
    <property type="evidence" value="ECO:0007669"/>
    <property type="project" value="InterPro"/>
</dbReference>
<evidence type="ECO:0000313" key="3">
    <source>
        <dbReference type="EMBL" id="CAI0464247.1"/>
    </source>
</evidence>
<sequence>MNGSLPNGFPSLQLYCFEDRWNRRVALRPDLAPSLAMLVIRKEKPAPLPLKWFAVGHCWQYERMTRKWTLSLSFVIRFHSLSSVSF</sequence>
<dbReference type="PANTHER" id="PTHR43707">
    <property type="entry name" value="HISTIDYL-TRNA SYNTHETASE"/>
    <property type="match status" value="1"/>
</dbReference>
<dbReference type="Proteomes" id="UP001154282">
    <property type="component" value="Unassembled WGS sequence"/>
</dbReference>
<gene>
    <name evidence="3" type="ORF">LITE_LOCUS36102</name>
</gene>